<dbReference type="SUPFAM" id="SSF51445">
    <property type="entry name" value="(Trans)glycosidases"/>
    <property type="match status" value="1"/>
</dbReference>
<dbReference type="AlphaFoldDB" id="A0A286RFR4"/>
<reference evidence="2 3" key="1">
    <citation type="journal article" name="Front. Microbiol.">
        <title>Sugar Metabolism of the First Thermophilic Planctomycete Thermogutta terrifontis: Comparative Genomic and Transcriptomic Approaches.</title>
        <authorList>
            <person name="Elcheninov A.G."/>
            <person name="Menzel P."/>
            <person name="Gudbergsdottir S.R."/>
            <person name="Slesarev A.I."/>
            <person name="Kadnikov V.V."/>
            <person name="Krogh A."/>
            <person name="Bonch-Osmolovskaya E.A."/>
            <person name="Peng X."/>
            <person name="Kublanov I.V."/>
        </authorList>
    </citation>
    <scope>NUCLEOTIDE SEQUENCE [LARGE SCALE GENOMIC DNA]</scope>
    <source>
        <strain evidence="2 3">R1</strain>
    </source>
</reference>
<keyword evidence="1" id="KW-0732">Signal</keyword>
<sequence length="344" mass="39123">MHRTLTTCLLILLFGISTAPRRASAQPHTVLGIEGSRFTINGEPTFLLGISYYGALGAPREIWTEDLQEIKRLGFNWIRIWANWAAFDQKAYAVDEEGHPWEPGMAKLREIVGWCDTQGMIVDITLSRGNGVTGPRRLQSLDAHLRAVRSLVEHLKDYRNWYLDLSNERNIQDSRFTSIEDLVVLRREVRSLDSSRLVTASHAGDIPPDMLREYVMRVGLDFIAPHRPRNAKSAQQTEAKTREYLDTLQKIGKIVPVHYQEPFRRDFSSWQPSAKDFIADLEAAFRGGAAGWCFHIGDCRAAADGRPRRSFDLRDGPLFAQLDSEEKTVLRLITKFSAETVLKK</sequence>
<protein>
    <recommendedName>
        <fullName evidence="4">Glycoside hydrolase family 5 domain-containing protein</fullName>
    </recommendedName>
</protein>
<organism evidence="2 3">
    <name type="scientific">Thermogutta terrifontis</name>
    <dbReference type="NCBI Taxonomy" id="1331910"/>
    <lineage>
        <taxon>Bacteria</taxon>
        <taxon>Pseudomonadati</taxon>
        <taxon>Planctomycetota</taxon>
        <taxon>Planctomycetia</taxon>
        <taxon>Pirellulales</taxon>
        <taxon>Thermoguttaceae</taxon>
        <taxon>Thermogutta</taxon>
    </lineage>
</organism>
<evidence type="ECO:0000313" key="2">
    <source>
        <dbReference type="EMBL" id="ASV74801.1"/>
    </source>
</evidence>
<dbReference type="RefSeq" id="WP_095415025.1">
    <property type="nucleotide sequence ID" value="NZ_CP018477.1"/>
</dbReference>
<evidence type="ECO:0000256" key="1">
    <source>
        <dbReference type="SAM" id="SignalP"/>
    </source>
</evidence>
<evidence type="ECO:0000313" key="3">
    <source>
        <dbReference type="Proteomes" id="UP000215086"/>
    </source>
</evidence>
<evidence type="ECO:0008006" key="4">
    <source>
        <dbReference type="Google" id="ProtNLM"/>
    </source>
</evidence>
<dbReference type="EMBL" id="CP018477">
    <property type="protein sequence ID" value="ASV74801.1"/>
    <property type="molecule type" value="Genomic_DNA"/>
</dbReference>
<proteinExistence type="predicted"/>
<dbReference type="OrthoDB" id="9762066at2"/>
<dbReference type="KEGG" id="ttf:THTE_2199"/>
<dbReference type="InterPro" id="IPR017853">
    <property type="entry name" value="GH"/>
</dbReference>
<name>A0A286RFR4_9BACT</name>
<dbReference type="Gene3D" id="3.20.20.80">
    <property type="entry name" value="Glycosidases"/>
    <property type="match status" value="1"/>
</dbReference>
<feature type="signal peptide" evidence="1">
    <location>
        <begin position="1"/>
        <end position="25"/>
    </location>
</feature>
<accession>A0A286RFR4</accession>
<keyword evidence="3" id="KW-1185">Reference proteome</keyword>
<feature type="chain" id="PRO_5012583649" description="Glycoside hydrolase family 5 domain-containing protein" evidence="1">
    <location>
        <begin position="26"/>
        <end position="344"/>
    </location>
</feature>
<gene>
    <name evidence="2" type="ORF">THTE_2199</name>
</gene>
<dbReference type="Proteomes" id="UP000215086">
    <property type="component" value="Chromosome"/>
</dbReference>